<dbReference type="Gene3D" id="2.60.40.1210">
    <property type="entry name" value="Cellobiose dehydrogenase, cytochrome domain"/>
    <property type="match status" value="1"/>
</dbReference>
<dbReference type="PANTHER" id="PTHR47797">
    <property type="entry name" value="DEHYDROGENASE, PUTATIVE (AFU_ORTHOLOGUE AFUA_8G05805)-RELATED"/>
    <property type="match status" value="1"/>
</dbReference>
<sequence length="408" mass="43162">MKIPTTNANAAIIAALALHTTTTHAATTSYCPVSDQICFQWGVPEASASSGSGSVYFQIRAPTSYQWVGMGIGKQMNGADMFVMYANGNGNVTLSTRRGLNHIMPEYNSKSGVELLAGSGVSNGQMVANVRCSSCSELKLTSSNGWLSAWKRGSALDSTSPEAQIDYHDGNALFSVDFSKATISEDKNPFVGSDDGGSGSGGSGSGGSGGGNSPGGGVVVESDPNQTLIYAHGIIMSVVFLLGYPIGSMLMPLLGKWALHAGWQLVTFLAMWAGFGVGYILARRTDLFFKQCHSQLGVILVCLVSIQPVLGFLHHRHYLKHRQRGIVSHLHVWYGRCLIILGMVNGGLGLQLAGNDHAFVVTYCVVVAVVAAVYVASVLFKVWRTRRAAASGSPRESKAARAVPTNTP</sequence>
<feature type="domain" description="DOMON" evidence="10">
    <location>
        <begin position="35"/>
        <end position="153"/>
    </location>
</feature>
<keyword evidence="12" id="KW-1185">Reference proteome</keyword>
<dbReference type="InterPro" id="IPR006593">
    <property type="entry name" value="Cyt_b561/ferric_Rdtase_TM"/>
</dbReference>
<keyword evidence="9" id="KW-0732">Signal</keyword>
<feature type="signal peptide" evidence="9">
    <location>
        <begin position="1"/>
        <end position="25"/>
    </location>
</feature>
<reference evidence="11 12" key="1">
    <citation type="journal article" date="2016" name="PLoS Pathog.">
        <title>Biosynthesis of antibiotic leucinostatins in bio-control fungus Purpureocillium lilacinum and their inhibition on phytophthora revealed by genome mining.</title>
        <authorList>
            <person name="Wang G."/>
            <person name="Liu Z."/>
            <person name="Lin R."/>
            <person name="Li E."/>
            <person name="Mao Z."/>
            <person name="Ling J."/>
            <person name="Yang Y."/>
            <person name="Yin W.B."/>
            <person name="Xie B."/>
        </authorList>
    </citation>
    <scope>NUCLEOTIDE SEQUENCE [LARGE SCALE GENOMIC DNA]</scope>
    <source>
        <strain evidence="11">170</strain>
    </source>
</reference>
<gene>
    <name evidence="11" type="ORF">VFPPC_13207</name>
</gene>
<dbReference type="Pfam" id="PF16010">
    <property type="entry name" value="CDH-cyt"/>
    <property type="match status" value="1"/>
</dbReference>
<dbReference type="Gene3D" id="1.20.120.1770">
    <property type="match status" value="1"/>
</dbReference>
<dbReference type="AlphaFoldDB" id="A0A179F7E7"/>
<feature type="transmembrane region" description="Helical" evidence="8">
    <location>
        <begin position="263"/>
        <end position="282"/>
    </location>
</feature>
<evidence type="ECO:0000256" key="2">
    <source>
        <dbReference type="ARBA" id="ARBA00022448"/>
    </source>
</evidence>
<evidence type="ECO:0000256" key="6">
    <source>
        <dbReference type="ARBA" id="ARBA00023136"/>
    </source>
</evidence>
<evidence type="ECO:0000256" key="5">
    <source>
        <dbReference type="ARBA" id="ARBA00022989"/>
    </source>
</evidence>
<feature type="transmembrane region" description="Helical" evidence="8">
    <location>
        <begin position="229"/>
        <end position="251"/>
    </location>
</feature>
<evidence type="ECO:0000256" key="7">
    <source>
        <dbReference type="SAM" id="MobiDB-lite"/>
    </source>
</evidence>
<evidence type="ECO:0000256" key="9">
    <source>
        <dbReference type="SAM" id="SignalP"/>
    </source>
</evidence>
<keyword evidence="4" id="KW-0249">Electron transport</keyword>
<dbReference type="PANTHER" id="PTHR47797:SF4">
    <property type="entry name" value="DOMON DOMAIN-CONTAINING PROTEIN"/>
    <property type="match status" value="1"/>
</dbReference>
<keyword evidence="2" id="KW-0813">Transport</keyword>
<dbReference type="KEGG" id="pchm:VFPPC_13207"/>
<dbReference type="Proteomes" id="UP000078397">
    <property type="component" value="Unassembled WGS sequence"/>
</dbReference>
<evidence type="ECO:0000256" key="4">
    <source>
        <dbReference type="ARBA" id="ARBA00022982"/>
    </source>
</evidence>
<feature type="chain" id="PRO_5008101384" description="DOMON domain-containing protein" evidence="9">
    <location>
        <begin position="26"/>
        <end position="408"/>
    </location>
</feature>
<dbReference type="SMART" id="SM00665">
    <property type="entry name" value="B561"/>
    <property type="match status" value="1"/>
</dbReference>
<dbReference type="OrthoDB" id="19261at2759"/>
<comment type="subcellular location">
    <subcellularLocation>
        <location evidence="1">Membrane</location>
    </subcellularLocation>
</comment>
<feature type="compositionally biased region" description="Gly residues" evidence="7">
    <location>
        <begin position="194"/>
        <end position="217"/>
    </location>
</feature>
<accession>A0A179F7E7</accession>
<dbReference type="PROSITE" id="PS50836">
    <property type="entry name" value="DOMON"/>
    <property type="match status" value="1"/>
</dbReference>
<dbReference type="CDD" id="cd09630">
    <property type="entry name" value="CDH_like_cytochrome"/>
    <property type="match status" value="1"/>
</dbReference>
<feature type="region of interest" description="Disordered" evidence="7">
    <location>
        <begin position="189"/>
        <end position="217"/>
    </location>
</feature>
<keyword evidence="6 8" id="KW-0472">Membrane</keyword>
<dbReference type="SUPFAM" id="SSF49344">
    <property type="entry name" value="CBD9-like"/>
    <property type="match status" value="1"/>
</dbReference>
<dbReference type="GeneID" id="28854978"/>
<dbReference type="GO" id="GO:0016020">
    <property type="term" value="C:membrane"/>
    <property type="evidence" value="ECO:0007669"/>
    <property type="project" value="UniProtKB-SubCell"/>
</dbReference>
<name>A0A179F7E7_METCM</name>
<feature type="transmembrane region" description="Helical" evidence="8">
    <location>
        <begin position="360"/>
        <end position="380"/>
    </location>
</feature>
<keyword evidence="5 8" id="KW-1133">Transmembrane helix</keyword>
<dbReference type="InterPro" id="IPR005018">
    <property type="entry name" value="DOMON_domain"/>
</dbReference>
<protein>
    <recommendedName>
        <fullName evidence="10">DOMON domain-containing protein</fullName>
    </recommendedName>
</protein>
<feature type="transmembrane region" description="Helical" evidence="8">
    <location>
        <begin position="333"/>
        <end position="354"/>
    </location>
</feature>
<organism evidence="11 12">
    <name type="scientific">Pochonia chlamydosporia 170</name>
    <dbReference type="NCBI Taxonomy" id="1380566"/>
    <lineage>
        <taxon>Eukaryota</taxon>
        <taxon>Fungi</taxon>
        <taxon>Dikarya</taxon>
        <taxon>Ascomycota</taxon>
        <taxon>Pezizomycotina</taxon>
        <taxon>Sordariomycetes</taxon>
        <taxon>Hypocreomycetidae</taxon>
        <taxon>Hypocreales</taxon>
        <taxon>Clavicipitaceae</taxon>
        <taxon>Pochonia</taxon>
    </lineage>
</organism>
<evidence type="ECO:0000256" key="1">
    <source>
        <dbReference type="ARBA" id="ARBA00004370"/>
    </source>
</evidence>
<dbReference type="STRING" id="1380566.A0A179F7E7"/>
<dbReference type="EMBL" id="LSBJ02000001">
    <property type="protein sequence ID" value="OAQ61093.1"/>
    <property type="molecule type" value="Genomic_DNA"/>
</dbReference>
<dbReference type="CDD" id="cd08760">
    <property type="entry name" value="Cyt_b561_FRRS1_like"/>
    <property type="match status" value="1"/>
</dbReference>
<evidence type="ECO:0000313" key="11">
    <source>
        <dbReference type="EMBL" id="OAQ61093.1"/>
    </source>
</evidence>
<keyword evidence="3 8" id="KW-0812">Transmembrane</keyword>
<dbReference type="SMART" id="SM00664">
    <property type="entry name" value="DoH"/>
    <property type="match status" value="1"/>
</dbReference>
<dbReference type="InterPro" id="IPR015920">
    <property type="entry name" value="Cellobiose_DH-like_cyt"/>
</dbReference>
<evidence type="ECO:0000256" key="3">
    <source>
        <dbReference type="ARBA" id="ARBA00022692"/>
    </source>
</evidence>
<proteinExistence type="predicted"/>
<evidence type="ECO:0000256" key="8">
    <source>
        <dbReference type="SAM" id="Phobius"/>
    </source>
</evidence>
<dbReference type="RefSeq" id="XP_018138902.1">
    <property type="nucleotide sequence ID" value="XM_018290984.1"/>
</dbReference>
<evidence type="ECO:0000259" key="10">
    <source>
        <dbReference type="PROSITE" id="PS50836"/>
    </source>
</evidence>
<dbReference type="Pfam" id="PF10348">
    <property type="entry name" value="DUF2427"/>
    <property type="match status" value="1"/>
</dbReference>
<comment type="caution">
    <text evidence="11">The sequence shown here is derived from an EMBL/GenBank/DDBJ whole genome shotgun (WGS) entry which is preliminary data.</text>
</comment>
<evidence type="ECO:0000313" key="12">
    <source>
        <dbReference type="Proteomes" id="UP000078397"/>
    </source>
</evidence>
<dbReference type="InterPro" id="IPR018825">
    <property type="entry name" value="DUF2427"/>
</dbReference>